<dbReference type="PANTHER" id="PTHR19136:SF81">
    <property type="entry name" value="MOLYBDENUM COFACTOR GUANYLYLTRANSFERASE"/>
    <property type="match status" value="1"/>
</dbReference>
<dbReference type="InterPro" id="IPR025877">
    <property type="entry name" value="MobA-like_NTP_Trfase"/>
</dbReference>
<sequence>MTHHAYRVLILAGRRAEGDPVAADQGVSSKAFVPLAGKPMIEHVLAAIEGSGRAADIRISMAKDSPLEREAPHLAQRLANGDVVRHQAAKGPSASVLSALKDMKPGERLFVTTADHPLLTGDLVRQFLDEADRQDADIAAALAPLALVEATYPRGKRTKLAFRDGAFSGCNMFAMKAPQAVRGVAFWRRIEHDRKKPLRLVARLGIMGLVQWFLGRLTLADALGRLGQRVDLRVVPVILHDADAATDIDSLQDLKLARHIFQSRMEKRSA</sequence>
<keyword evidence="1" id="KW-0808">Transferase</keyword>
<accession>A0A5A7MMC5</accession>
<dbReference type="AlphaFoldDB" id="A0A5A7MMC5"/>
<organism evidence="4 5">
    <name type="scientific">Iodidimonas gelatinilytica</name>
    <dbReference type="NCBI Taxonomy" id="1236966"/>
    <lineage>
        <taxon>Bacteria</taxon>
        <taxon>Pseudomonadati</taxon>
        <taxon>Pseudomonadota</taxon>
        <taxon>Alphaproteobacteria</taxon>
        <taxon>Iodidimonadales</taxon>
        <taxon>Iodidimonadaceae</taxon>
        <taxon>Iodidimonas</taxon>
    </lineage>
</organism>
<comment type="caution">
    <text evidence="4">The sequence shown here is derived from an EMBL/GenBank/DDBJ whole genome shotgun (WGS) entry which is preliminary data.</text>
</comment>
<name>A0A5A7MMC5_9PROT</name>
<evidence type="ECO:0000259" key="3">
    <source>
        <dbReference type="Pfam" id="PF12804"/>
    </source>
</evidence>
<evidence type="ECO:0000256" key="1">
    <source>
        <dbReference type="ARBA" id="ARBA00022679"/>
    </source>
</evidence>
<proteinExistence type="predicted"/>
<dbReference type="RefSeq" id="WP_149999698.1">
    <property type="nucleotide sequence ID" value="NZ_BKCL01000002.1"/>
</dbReference>
<dbReference type="InterPro" id="IPR029044">
    <property type="entry name" value="Nucleotide-diphossugar_trans"/>
</dbReference>
<protein>
    <recommendedName>
        <fullName evidence="3">MobA-like NTP transferase domain-containing protein</fullName>
    </recommendedName>
</protein>
<dbReference type="GO" id="GO:0016779">
    <property type="term" value="F:nucleotidyltransferase activity"/>
    <property type="evidence" value="ECO:0007669"/>
    <property type="project" value="TreeGrafter"/>
</dbReference>
<evidence type="ECO:0000313" key="4">
    <source>
        <dbReference type="EMBL" id="GEQ97141.1"/>
    </source>
</evidence>
<dbReference type="Proteomes" id="UP000322084">
    <property type="component" value="Unassembled WGS sequence"/>
</dbReference>
<gene>
    <name evidence="4" type="ORF">JCM17844_07780</name>
</gene>
<dbReference type="Gene3D" id="3.90.550.10">
    <property type="entry name" value="Spore Coat Polysaccharide Biosynthesis Protein SpsA, Chain A"/>
    <property type="match status" value="1"/>
</dbReference>
<dbReference type="Pfam" id="PF12804">
    <property type="entry name" value="NTP_transf_3"/>
    <property type="match status" value="1"/>
</dbReference>
<feature type="domain" description="MobA-like NTP transferase" evidence="3">
    <location>
        <begin position="27"/>
        <end position="141"/>
    </location>
</feature>
<dbReference type="EMBL" id="BKCL01000002">
    <property type="protein sequence ID" value="GEQ97141.1"/>
    <property type="molecule type" value="Genomic_DNA"/>
</dbReference>
<dbReference type="SUPFAM" id="SSF53448">
    <property type="entry name" value="Nucleotide-diphospho-sugar transferases"/>
    <property type="match status" value="1"/>
</dbReference>
<dbReference type="PANTHER" id="PTHR19136">
    <property type="entry name" value="MOLYBDENUM COFACTOR GUANYLYLTRANSFERASE"/>
    <property type="match status" value="1"/>
</dbReference>
<evidence type="ECO:0000313" key="5">
    <source>
        <dbReference type="Proteomes" id="UP000322084"/>
    </source>
</evidence>
<keyword evidence="2" id="KW-0460">Magnesium</keyword>
<evidence type="ECO:0000256" key="2">
    <source>
        <dbReference type="ARBA" id="ARBA00022842"/>
    </source>
</evidence>
<reference evidence="4 5" key="1">
    <citation type="submission" date="2019-09" db="EMBL/GenBank/DDBJ databases">
        <title>NBRP : Genome information of microbial organism related human and environment.</title>
        <authorList>
            <person name="Hattori M."/>
            <person name="Oshima K."/>
            <person name="Inaba H."/>
            <person name="Suda W."/>
            <person name="Sakamoto M."/>
            <person name="Iino T."/>
            <person name="Kitahara M."/>
            <person name="Oshida Y."/>
            <person name="Iida T."/>
            <person name="Kudo T."/>
            <person name="Itoh T."/>
            <person name="Ohkuma M."/>
        </authorList>
    </citation>
    <scope>NUCLEOTIDE SEQUENCE [LARGE SCALE GENOMIC DNA]</scope>
    <source>
        <strain evidence="4 5">Hi-2</strain>
    </source>
</reference>